<dbReference type="Proteomes" id="UP000199546">
    <property type="component" value="Unassembled WGS sequence"/>
</dbReference>
<dbReference type="AlphaFoldDB" id="A0A1I6X735"/>
<keyword evidence="3" id="KW-1185">Reference proteome</keyword>
<name>A0A1I6X735_9ACTN</name>
<evidence type="ECO:0000313" key="3">
    <source>
        <dbReference type="Proteomes" id="UP000199546"/>
    </source>
</evidence>
<protein>
    <submittedName>
        <fullName evidence="2">Uncharacterized protein</fullName>
    </submittedName>
</protein>
<dbReference type="STRING" id="1296565.SAMN05660657_00229"/>
<accession>A0A1I6X735</accession>
<organism evidence="2 3">
    <name type="scientific">Geodermatophilus amargosae</name>
    <dbReference type="NCBI Taxonomy" id="1296565"/>
    <lineage>
        <taxon>Bacteria</taxon>
        <taxon>Bacillati</taxon>
        <taxon>Actinomycetota</taxon>
        <taxon>Actinomycetes</taxon>
        <taxon>Geodermatophilales</taxon>
        <taxon>Geodermatophilaceae</taxon>
        <taxon>Geodermatophilus</taxon>
    </lineage>
</organism>
<dbReference type="EMBL" id="FPBA01000001">
    <property type="protein sequence ID" value="SFT34198.1"/>
    <property type="molecule type" value="Genomic_DNA"/>
</dbReference>
<sequence length="80" mass="8983">MSGPMAEPVVTSQEHLRYRPRRHLRPAVVSQATPQVPLCSTCDHGKQAHAHYRRGTDCALCPCARYRRPALLGRLLRLAP</sequence>
<reference evidence="3" key="1">
    <citation type="submission" date="2016-10" db="EMBL/GenBank/DDBJ databases">
        <authorList>
            <person name="Varghese N."/>
            <person name="Submissions S."/>
        </authorList>
    </citation>
    <scope>NUCLEOTIDE SEQUENCE [LARGE SCALE GENOMIC DNA]</scope>
    <source>
        <strain evidence="3">DSM 46136</strain>
    </source>
</reference>
<proteinExistence type="predicted"/>
<feature type="region of interest" description="Disordered" evidence="1">
    <location>
        <begin position="1"/>
        <end position="20"/>
    </location>
</feature>
<evidence type="ECO:0000256" key="1">
    <source>
        <dbReference type="SAM" id="MobiDB-lite"/>
    </source>
</evidence>
<gene>
    <name evidence="2" type="ORF">SAMN05660657_00229</name>
</gene>
<evidence type="ECO:0000313" key="2">
    <source>
        <dbReference type="EMBL" id="SFT34198.1"/>
    </source>
</evidence>